<dbReference type="InterPro" id="IPR036249">
    <property type="entry name" value="Thioredoxin-like_sf"/>
</dbReference>
<protein>
    <submittedName>
        <fullName evidence="2">Uncharacterized protein</fullName>
    </submittedName>
</protein>
<reference evidence="2 3" key="1">
    <citation type="submission" date="2022-03" db="EMBL/GenBank/DDBJ databases">
        <authorList>
            <person name="Macdonald S."/>
            <person name="Ahmed S."/>
            <person name="Newling K."/>
        </authorList>
    </citation>
    <scope>NUCLEOTIDE SEQUENCE [LARGE SCALE GENOMIC DNA]</scope>
</reference>
<evidence type="ECO:0000313" key="2">
    <source>
        <dbReference type="EMBL" id="CAH8362561.1"/>
    </source>
</evidence>
<keyword evidence="1" id="KW-0812">Transmembrane</keyword>
<name>A0ABC8KYH7_ERUVS</name>
<proteinExistence type="predicted"/>
<keyword evidence="3" id="KW-1185">Reference proteome</keyword>
<comment type="caution">
    <text evidence="2">The sequence shown here is derived from an EMBL/GenBank/DDBJ whole genome shotgun (WGS) entry which is preliminary data.</text>
</comment>
<feature type="transmembrane region" description="Helical" evidence="1">
    <location>
        <begin position="6"/>
        <end position="27"/>
    </location>
</feature>
<dbReference type="Proteomes" id="UP001642260">
    <property type="component" value="Unassembled WGS sequence"/>
</dbReference>
<dbReference type="AlphaFoldDB" id="A0ABC8KYH7"/>
<keyword evidence="1" id="KW-0472">Membrane</keyword>
<sequence length="135" mass="15102">MEKKGIYSLVLMVVFMVGMGSDGILVATAKDEEYARVISPKEWDKLVLKSKLPVIVLYTTIPCTKSSDKRYIQTCRVNQNDLNRLAKDLKGVTNVYKIDIDDYPLFKPTAIKYGMNGKESGAFINGGKLEGNWTS</sequence>
<keyword evidence="1" id="KW-1133">Transmembrane helix</keyword>
<evidence type="ECO:0000256" key="1">
    <source>
        <dbReference type="SAM" id="Phobius"/>
    </source>
</evidence>
<dbReference type="Gene3D" id="3.40.30.10">
    <property type="entry name" value="Glutaredoxin"/>
    <property type="match status" value="1"/>
</dbReference>
<accession>A0ABC8KYH7</accession>
<organism evidence="2 3">
    <name type="scientific">Eruca vesicaria subsp. sativa</name>
    <name type="common">Garden rocket</name>
    <name type="synonym">Eruca sativa</name>
    <dbReference type="NCBI Taxonomy" id="29727"/>
    <lineage>
        <taxon>Eukaryota</taxon>
        <taxon>Viridiplantae</taxon>
        <taxon>Streptophyta</taxon>
        <taxon>Embryophyta</taxon>
        <taxon>Tracheophyta</taxon>
        <taxon>Spermatophyta</taxon>
        <taxon>Magnoliopsida</taxon>
        <taxon>eudicotyledons</taxon>
        <taxon>Gunneridae</taxon>
        <taxon>Pentapetalae</taxon>
        <taxon>rosids</taxon>
        <taxon>malvids</taxon>
        <taxon>Brassicales</taxon>
        <taxon>Brassicaceae</taxon>
        <taxon>Brassiceae</taxon>
        <taxon>Eruca</taxon>
    </lineage>
</organism>
<dbReference type="SUPFAM" id="SSF52833">
    <property type="entry name" value="Thioredoxin-like"/>
    <property type="match status" value="1"/>
</dbReference>
<gene>
    <name evidence="2" type="ORF">ERUC_LOCUS28317</name>
</gene>
<evidence type="ECO:0000313" key="3">
    <source>
        <dbReference type="Proteomes" id="UP001642260"/>
    </source>
</evidence>
<dbReference type="EMBL" id="CAKOAT010335154">
    <property type="protein sequence ID" value="CAH8362561.1"/>
    <property type="molecule type" value="Genomic_DNA"/>
</dbReference>